<gene>
    <name evidence="2" type="ORF">CSCA_4821</name>
</gene>
<keyword evidence="3" id="KW-1185">Reference proteome</keyword>
<feature type="domain" description="NYN" evidence="1">
    <location>
        <begin position="3"/>
        <end position="141"/>
    </location>
</feature>
<dbReference type="RefSeq" id="WP_029159881.1">
    <property type="nucleotide sequence ID" value="NZ_CP009933.1"/>
</dbReference>
<organism evidence="2 3">
    <name type="scientific">Clostridium scatologenes</name>
    <dbReference type="NCBI Taxonomy" id="1548"/>
    <lineage>
        <taxon>Bacteria</taxon>
        <taxon>Bacillati</taxon>
        <taxon>Bacillota</taxon>
        <taxon>Clostridia</taxon>
        <taxon>Eubacteriales</taxon>
        <taxon>Clostridiaceae</taxon>
        <taxon>Clostridium</taxon>
    </lineage>
</organism>
<name>A0A0E3GSE8_CLOSL</name>
<evidence type="ECO:0000259" key="1">
    <source>
        <dbReference type="Pfam" id="PF01936"/>
    </source>
</evidence>
<protein>
    <recommendedName>
        <fullName evidence="1">NYN domain-containing protein</fullName>
    </recommendedName>
</protein>
<dbReference type="InterPro" id="IPR021139">
    <property type="entry name" value="NYN"/>
</dbReference>
<accession>A0A0E3GSE8</accession>
<dbReference type="Proteomes" id="UP000033115">
    <property type="component" value="Chromosome"/>
</dbReference>
<evidence type="ECO:0000313" key="2">
    <source>
        <dbReference type="EMBL" id="AKA71946.1"/>
    </source>
</evidence>
<dbReference type="KEGG" id="csq:CSCA_4821"/>
<sequence>MSKLGIFIDYDNVYDIIDKKYNKNESIEIHIKFFENLWEKFKEYDIVKFIAFIDFTKINKNNLITELQKRSVKLEHCYSNGAKEEYRKNASDLALCISVIKSIYELDIDTYVLISSDCDMIPILNELKFRSKKTIHIFSPTCANRDIKEYDKDKKWAVINDFYSIEEILGVEVYEDKISKIEDLHLKEIVGKSLLRIFENISMQRTKENKYGFGYLTSDIMKSNEMVKEDAQKIAKAIKEKGVIVALPELIDGKFENLRLNKNHKWVCEFLKDKIEVEENKDIFIEK</sequence>
<dbReference type="Gene3D" id="3.40.50.1010">
    <property type="entry name" value="5'-nuclease"/>
    <property type="match status" value="1"/>
</dbReference>
<dbReference type="HOGENOM" id="CLU_968759_0_0_9"/>
<dbReference type="EMBL" id="CP009933">
    <property type="protein sequence ID" value="AKA71946.1"/>
    <property type="molecule type" value="Genomic_DNA"/>
</dbReference>
<proteinExistence type="predicted"/>
<evidence type="ECO:0000313" key="3">
    <source>
        <dbReference type="Proteomes" id="UP000033115"/>
    </source>
</evidence>
<reference evidence="2 3" key="1">
    <citation type="journal article" date="2015" name="J. Biotechnol.">
        <title>Complete genome sequence of a malodorant-producing acetogen, Clostridium scatologenes ATCC 25775(T).</title>
        <authorList>
            <person name="Zhu Z."/>
            <person name="Guo T."/>
            <person name="Zheng H."/>
            <person name="Song T."/>
            <person name="Ouyang P."/>
            <person name="Xie J."/>
        </authorList>
    </citation>
    <scope>NUCLEOTIDE SEQUENCE [LARGE SCALE GENOMIC DNA]</scope>
    <source>
        <strain evidence="2 3">ATCC 25775</strain>
    </source>
</reference>
<dbReference type="AlphaFoldDB" id="A0A0E3GSE8"/>
<dbReference type="Pfam" id="PF01936">
    <property type="entry name" value="NYN"/>
    <property type="match status" value="1"/>
</dbReference>
<dbReference type="GO" id="GO:0004540">
    <property type="term" value="F:RNA nuclease activity"/>
    <property type="evidence" value="ECO:0007669"/>
    <property type="project" value="InterPro"/>
</dbReference>